<keyword evidence="3" id="KW-1185">Reference proteome</keyword>
<dbReference type="Proteomes" id="UP000823399">
    <property type="component" value="Unassembled WGS sequence"/>
</dbReference>
<name>A0A9P7FFM6_9AGAM</name>
<evidence type="ECO:0000313" key="3">
    <source>
        <dbReference type="Proteomes" id="UP000823399"/>
    </source>
</evidence>
<accession>A0A9P7FFM6</accession>
<gene>
    <name evidence="2" type="ORF">F5147DRAFT_649830</name>
</gene>
<evidence type="ECO:0000256" key="1">
    <source>
        <dbReference type="SAM" id="MobiDB-lite"/>
    </source>
</evidence>
<sequence>MSSESTTYCGDRALAAPTVAVQPLLSGPLNAATPASPSQSKKVHVSESAIPLPVGKAVQSISRSTRTPRAIGALPKHIPPKVGGLMQHLIIPNISESCHSIAAYMSAFQPSKDCDDSDTNTTGDESTDSTEEARARLVLEASRAQRDVRLAEKRLADSIIKENDALGRLYKFQAGEVQKQLLDANVSIGYTRHSICKSDEPSVASTAMLNSSMFESEPTYDSEAAVDI</sequence>
<proteinExistence type="predicted"/>
<comment type="caution">
    <text evidence="2">The sequence shown here is derived from an EMBL/GenBank/DDBJ whole genome shotgun (WGS) entry which is preliminary data.</text>
</comment>
<dbReference type="GeneID" id="64695637"/>
<dbReference type="EMBL" id="JABBWM010000009">
    <property type="protein sequence ID" value="KAG2114666.1"/>
    <property type="molecule type" value="Genomic_DNA"/>
</dbReference>
<dbReference type="RefSeq" id="XP_041296614.1">
    <property type="nucleotide sequence ID" value="XM_041433378.1"/>
</dbReference>
<dbReference type="OrthoDB" id="2608786at2759"/>
<evidence type="ECO:0000313" key="2">
    <source>
        <dbReference type="EMBL" id="KAG2114666.1"/>
    </source>
</evidence>
<feature type="region of interest" description="Disordered" evidence="1">
    <location>
        <begin position="111"/>
        <end position="132"/>
    </location>
</feature>
<reference evidence="2" key="1">
    <citation type="journal article" date="2020" name="New Phytol.">
        <title>Comparative genomics reveals dynamic genome evolution in host specialist ectomycorrhizal fungi.</title>
        <authorList>
            <person name="Lofgren L.A."/>
            <person name="Nguyen N.H."/>
            <person name="Vilgalys R."/>
            <person name="Ruytinx J."/>
            <person name="Liao H.L."/>
            <person name="Branco S."/>
            <person name="Kuo A."/>
            <person name="LaButti K."/>
            <person name="Lipzen A."/>
            <person name="Andreopoulos W."/>
            <person name="Pangilinan J."/>
            <person name="Riley R."/>
            <person name="Hundley H."/>
            <person name="Na H."/>
            <person name="Barry K."/>
            <person name="Grigoriev I.V."/>
            <person name="Stajich J.E."/>
            <person name="Kennedy P.G."/>
        </authorList>
    </citation>
    <scope>NUCLEOTIDE SEQUENCE</scope>
    <source>
        <strain evidence="2">FC423</strain>
    </source>
</reference>
<organism evidence="2 3">
    <name type="scientific">Suillus discolor</name>
    <dbReference type="NCBI Taxonomy" id="1912936"/>
    <lineage>
        <taxon>Eukaryota</taxon>
        <taxon>Fungi</taxon>
        <taxon>Dikarya</taxon>
        <taxon>Basidiomycota</taxon>
        <taxon>Agaricomycotina</taxon>
        <taxon>Agaricomycetes</taxon>
        <taxon>Agaricomycetidae</taxon>
        <taxon>Boletales</taxon>
        <taxon>Suillineae</taxon>
        <taxon>Suillaceae</taxon>
        <taxon>Suillus</taxon>
    </lineage>
</organism>
<protein>
    <submittedName>
        <fullName evidence="2">Uncharacterized protein</fullName>
    </submittedName>
</protein>
<dbReference type="AlphaFoldDB" id="A0A9P7FFM6"/>